<feature type="compositionally biased region" description="Polar residues" evidence="1">
    <location>
        <begin position="111"/>
        <end position="120"/>
    </location>
</feature>
<accession>A0A6A5ZET6</accession>
<organism evidence="2 3">
    <name type="scientific">Lophiotrema nucula</name>
    <dbReference type="NCBI Taxonomy" id="690887"/>
    <lineage>
        <taxon>Eukaryota</taxon>
        <taxon>Fungi</taxon>
        <taxon>Dikarya</taxon>
        <taxon>Ascomycota</taxon>
        <taxon>Pezizomycotina</taxon>
        <taxon>Dothideomycetes</taxon>
        <taxon>Pleosporomycetidae</taxon>
        <taxon>Pleosporales</taxon>
        <taxon>Lophiotremataceae</taxon>
        <taxon>Lophiotrema</taxon>
    </lineage>
</organism>
<gene>
    <name evidence="2" type="ORF">BDV96DRAFT_571258</name>
</gene>
<dbReference type="EMBL" id="ML977318">
    <property type="protein sequence ID" value="KAF2118010.1"/>
    <property type="molecule type" value="Genomic_DNA"/>
</dbReference>
<proteinExistence type="predicted"/>
<protein>
    <submittedName>
        <fullName evidence="2">Uncharacterized protein</fullName>
    </submittedName>
</protein>
<sequence length="135" mass="14917">MKRAILNNSCAAVVNTAGPAALPPWGKSDLPTIFRAVLEAVRDAEADRQRPLRVWFLGGLGVLYYPCSETMLSNYIPIYLAHRQNFRLLKAFPPDTVDWSMLCLSNMTPESSNINVPTESSRSKPIASAATPPLW</sequence>
<dbReference type="AlphaFoldDB" id="A0A6A5ZET6"/>
<dbReference type="Gene3D" id="3.40.50.720">
    <property type="entry name" value="NAD(P)-binding Rossmann-like Domain"/>
    <property type="match status" value="1"/>
</dbReference>
<name>A0A6A5ZET6_9PLEO</name>
<dbReference type="OrthoDB" id="10254221at2759"/>
<evidence type="ECO:0000313" key="2">
    <source>
        <dbReference type="EMBL" id="KAF2118010.1"/>
    </source>
</evidence>
<feature type="region of interest" description="Disordered" evidence="1">
    <location>
        <begin position="111"/>
        <end position="135"/>
    </location>
</feature>
<dbReference type="Proteomes" id="UP000799770">
    <property type="component" value="Unassembled WGS sequence"/>
</dbReference>
<evidence type="ECO:0000313" key="3">
    <source>
        <dbReference type="Proteomes" id="UP000799770"/>
    </source>
</evidence>
<reference evidence="2" key="1">
    <citation type="journal article" date="2020" name="Stud. Mycol.">
        <title>101 Dothideomycetes genomes: a test case for predicting lifestyles and emergence of pathogens.</title>
        <authorList>
            <person name="Haridas S."/>
            <person name="Albert R."/>
            <person name="Binder M."/>
            <person name="Bloem J."/>
            <person name="Labutti K."/>
            <person name="Salamov A."/>
            <person name="Andreopoulos B."/>
            <person name="Baker S."/>
            <person name="Barry K."/>
            <person name="Bills G."/>
            <person name="Bluhm B."/>
            <person name="Cannon C."/>
            <person name="Castanera R."/>
            <person name="Culley D."/>
            <person name="Daum C."/>
            <person name="Ezra D."/>
            <person name="Gonzalez J."/>
            <person name="Henrissat B."/>
            <person name="Kuo A."/>
            <person name="Liang C."/>
            <person name="Lipzen A."/>
            <person name="Lutzoni F."/>
            <person name="Magnuson J."/>
            <person name="Mondo S."/>
            <person name="Nolan M."/>
            <person name="Ohm R."/>
            <person name="Pangilinan J."/>
            <person name="Park H.-J."/>
            <person name="Ramirez L."/>
            <person name="Alfaro M."/>
            <person name="Sun H."/>
            <person name="Tritt A."/>
            <person name="Yoshinaga Y."/>
            <person name="Zwiers L.-H."/>
            <person name="Turgeon B."/>
            <person name="Goodwin S."/>
            <person name="Spatafora J."/>
            <person name="Crous P."/>
            <person name="Grigoriev I."/>
        </authorList>
    </citation>
    <scope>NUCLEOTIDE SEQUENCE</scope>
    <source>
        <strain evidence="2">CBS 627.86</strain>
    </source>
</reference>
<evidence type="ECO:0000256" key="1">
    <source>
        <dbReference type="SAM" id="MobiDB-lite"/>
    </source>
</evidence>
<keyword evidence="3" id="KW-1185">Reference proteome</keyword>